<feature type="compositionally biased region" description="Acidic residues" evidence="1">
    <location>
        <begin position="456"/>
        <end position="492"/>
    </location>
</feature>
<evidence type="ECO:0000256" key="1">
    <source>
        <dbReference type="SAM" id="MobiDB-lite"/>
    </source>
</evidence>
<proteinExistence type="predicted"/>
<protein>
    <recommendedName>
        <fullName evidence="2">DUF4216 domain-containing protein</fullName>
    </recommendedName>
</protein>
<dbReference type="InterPro" id="IPR025312">
    <property type="entry name" value="DUF4216"/>
</dbReference>
<dbReference type="PANTHER" id="PTHR10775:SF183">
    <property type="entry name" value="TRANSPOSON, EN_SPM-LIKE, TRANSPOSASE-ASSOCIATED DOMAIN PROTEIN-RELATED"/>
    <property type="match status" value="1"/>
</dbReference>
<keyword evidence="4" id="KW-1185">Reference proteome</keyword>
<dbReference type="Pfam" id="PF02992">
    <property type="entry name" value="Transposase_21"/>
    <property type="match status" value="1"/>
</dbReference>
<organism evidence="3 4">
    <name type="scientific">Rubroshorea leprosula</name>
    <dbReference type="NCBI Taxonomy" id="152421"/>
    <lineage>
        <taxon>Eukaryota</taxon>
        <taxon>Viridiplantae</taxon>
        <taxon>Streptophyta</taxon>
        <taxon>Embryophyta</taxon>
        <taxon>Tracheophyta</taxon>
        <taxon>Spermatophyta</taxon>
        <taxon>Magnoliopsida</taxon>
        <taxon>eudicotyledons</taxon>
        <taxon>Gunneridae</taxon>
        <taxon>Pentapetalae</taxon>
        <taxon>rosids</taxon>
        <taxon>malvids</taxon>
        <taxon>Malvales</taxon>
        <taxon>Dipterocarpaceae</taxon>
        <taxon>Rubroshorea</taxon>
    </lineage>
</organism>
<dbReference type="AlphaFoldDB" id="A0AAV5LHV4"/>
<accession>A0AAV5LHV4</accession>
<evidence type="ECO:0000313" key="3">
    <source>
        <dbReference type="EMBL" id="GKV36689.1"/>
    </source>
</evidence>
<dbReference type="EMBL" id="BPVZ01000118">
    <property type="protein sequence ID" value="GKV36689.1"/>
    <property type="molecule type" value="Genomic_DNA"/>
</dbReference>
<evidence type="ECO:0000313" key="4">
    <source>
        <dbReference type="Proteomes" id="UP001054252"/>
    </source>
</evidence>
<dbReference type="Pfam" id="PF13952">
    <property type="entry name" value="DUF4216"/>
    <property type="match status" value="1"/>
</dbReference>
<feature type="region of interest" description="Disordered" evidence="1">
    <location>
        <begin position="454"/>
        <end position="492"/>
    </location>
</feature>
<evidence type="ECO:0000259" key="2">
    <source>
        <dbReference type="Pfam" id="PF13952"/>
    </source>
</evidence>
<dbReference type="InterPro" id="IPR004242">
    <property type="entry name" value="Transposase_21"/>
</dbReference>
<sequence length="492" mass="56177">MYHEMLVDAIGPQGEYNEDAMAEEPNHKAREFYELLHAVEVHIGSGEQNVTVLSWMAEMLNMKTHYNMSASNWEMTLSLSRKLLSAEDQEKVPKDFYTAKKMINVLGLGYKKIDVCINDCFLYYDEQSKNLNACPVCGESRYELRNMAAVRQKAVPRKSLWYFPIIPRLQRLYMSRKIAEHMTWHLKCSDDSDEVIHLVGSQAWKHFDETYPTFAAEPRNVRLGLCTDGFNPFGPSASAYSCWPVFLTVYNLPPELCMNSEHIFLSMIIAGPKSPGKNIDVLLRPLIDELNELWTNGVETYDNFRKQNFIMKAALLWTVCSGRYEVDPRLLTLVTGPVSIVIHPSSRIVDINPQYKLQTNEPFILASQAQQVFYTSYPSKNPRKKGWYAACKIRARAIIDTSSLGNCVNNYQDDDPLMLQLVQPSTIVDDHVPLASSGGERVVIGEDLQLSYSAEQNEEECVDEDDEEEDEFEGTETPEEEVLDYFTESDSD</sequence>
<gene>
    <name evidence="3" type="ORF">SLEP1_g44791</name>
</gene>
<comment type="caution">
    <text evidence="3">The sequence shown here is derived from an EMBL/GenBank/DDBJ whole genome shotgun (WGS) entry which is preliminary data.</text>
</comment>
<feature type="domain" description="DUF4216" evidence="2">
    <location>
        <begin position="347"/>
        <end position="388"/>
    </location>
</feature>
<dbReference type="PANTHER" id="PTHR10775">
    <property type="entry name" value="OS08G0208400 PROTEIN"/>
    <property type="match status" value="1"/>
</dbReference>
<reference evidence="3 4" key="1">
    <citation type="journal article" date="2021" name="Commun. Biol.">
        <title>The genome of Shorea leprosula (Dipterocarpaceae) highlights the ecological relevance of drought in aseasonal tropical rainforests.</title>
        <authorList>
            <person name="Ng K.K.S."/>
            <person name="Kobayashi M.J."/>
            <person name="Fawcett J.A."/>
            <person name="Hatakeyama M."/>
            <person name="Paape T."/>
            <person name="Ng C.H."/>
            <person name="Ang C.C."/>
            <person name="Tnah L.H."/>
            <person name="Lee C.T."/>
            <person name="Nishiyama T."/>
            <person name="Sese J."/>
            <person name="O'Brien M.J."/>
            <person name="Copetti D."/>
            <person name="Mohd Noor M.I."/>
            <person name="Ong R.C."/>
            <person name="Putra M."/>
            <person name="Sireger I.Z."/>
            <person name="Indrioko S."/>
            <person name="Kosugi Y."/>
            <person name="Izuno A."/>
            <person name="Isagi Y."/>
            <person name="Lee S.L."/>
            <person name="Shimizu K.K."/>
        </authorList>
    </citation>
    <scope>NUCLEOTIDE SEQUENCE [LARGE SCALE GENOMIC DNA]</scope>
    <source>
        <strain evidence="3">214</strain>
    </source>
</reference>
<dbReference type="Proteomes" id="UP001054252">
    <property type="component" value="Unassembled WGS sequence"/>
</dbReference>
<name>A0AAV5LHV4_9ROSI</name>